<dbReference type="InterPro" id="IPR007460">
    <property type="entry name" value="BrnT_toxin"/>
</dbReference>
<evidence type="ECO:0008006" key="3">
    <source>
        <dbReference type="Google" id="ProtNLM"/>
    </source>
</evidence>
<dbReference type="Proteomes" id="UP000019141">
    <property type="component" value="Unassembled WGS sequence"/>
</dbReference>
<dbReference type="EMBL" id="AZHW01000268">
    <property type="protein sequence ID" value="ETX01127.1"/>
    <property type="molecule type" value="Genomic_DNA"/>
</dbReference>
<dbReference type="HOGENOM" id="CLU_149290_1_1_7"/>
<dbReference type="InterPro" id="IPR038573">
    <property type="entry name" value="BrnT_sf"/>
</dbReference>
<sequence>MEFEWDRNKANSNFNRHGVRFEYATRVFDDPFRIEREDRSENYDEHRFQVIGMVESRLIFVVYADRDDVIRLISARKATSHERRQYHEIST</sequence>
<gene>
    <name evidence="1" type="ORF">ETSY1_08595</name>
</gene>
<name>W4LUL7_ENTF1</name>
<organism evidence="1 2">
    <name type="scientific">Entotheonella factor</name>
    <dbReference type="NCBI Taxonomy" id="1429438"/>
    <lineage>
        <taxon>Bacteria</taxon>
        <taxon>Pseudomonadati</taxon>
        <taxon>Nitrospinota/Tectimicrobiota group</taxon>
        <taxon>Candidatus Tectimicrobiota</taxon>
        <taxon>Candidatus Entotheonellia</taxon>
        <taxon>Candidatus Entotheonellales</taxon>
        <taxon>Candidatus Entotheonellaceae</taxon>
        <taxon>Candidatus Entotheonella</taxon>
    </lineage>
</organism>
<dbReference type="Gene3D" id="3.10.450.530">
    <property type="entry name" value="Ribonuclease toxin, BrnT, of type II toxin-antitoxin system"/>
    <property type="match status" value="1"/>
</dbReference>
<dbReference type="AlphaFoldDB" id="W4LUL7"/>
<evidence type="ECO:0000313" key="2">
    <source>
        <dbReference type="Proteomes" id="UP000019141"/>
    </source>
</evidence>
<proteinExistence type="predicted"/>
<reference evidence="1 2" key="1">
    <citation type="journal article" date="2014" name="Nature">
        <title>An environmental bacterial taxon with a large and distinct metabolic repertoire.</title>
        <authorList>
            <person name="Wilson M.C."/>
            <person name="Mori T."/>
            <person name="Ruckert C."/>
            <person name="Uria A.R."/>
            <person name="Helf M.J."/>
            <person name="Takada K."/>
            <person name="Gernert C."/>
            <person name="Steffens U.A."/>
            <person name="Heycke N."/>
            <person name="Schmitt S."/>
            <person name="Rinke C."/>
            <person name="Helfrich E.J."/>
            <person name="Brachmann A.O."/>
            <person name="Gurgui C."/>
            <person name="Wakimoto T."/>
            <person name="Kracht M."/>
            <person name="Crusemann M."/>
            <person name="Hentschel U."/>
            <person name="Abe I."/>
            <person name="Matsunaga S."/>
            <person name="Kalinowski J."/>
            <person name="Takeyama H."/>
            <person name="Piel J."/>
        </authorList>
    </citation>
    <scope>NUCLEOTIDE SEQUENCE [LARGE SCALE GENOMIC DNA]</scope>
    <source>
        <strain evidence="2">TSY1</strain>
    </source>
</reference>
<accession>W4LUL7</accession>
<keyword evidence="2" id="KW-1185">Reference proteome</keyword>
<comment type="caution">
    <text evidence="1">The sequence shown here is derived from an EMBL/GenBank/DDBJ whole genome shotgun (WGS) entry which is preliminary data.</text>
</comment>
<protein>
    <recommendedName>
        <fullName evidence="3">Toxin</fullName>
    </recommendedName>
</protein>
<dbReference type="Pfam" id="PF04365">
    <property type="entry name" value="BrnT_toxin"/>
    <property type="match status" value="1"/>
</dbReference>
<evidence type="ECO:0000313" key="1">
    <source>
        <dbReference type="EMBL" id="ETX01127.1"/>
    </source>
</evidence>